<dbReference type="RefSeq" id="WP_084121671.1">
    <property type="nucleotide sequence ID" value="NZ_LT838813.1"/>
</dbReference>
<dbReference type="OrthoDB" id="9824115at2"/>
<accession>A0A1W2H7K8</accession>
<sequence>MKKLLFSLLAFGCFSSCDCFLKVEENPVVEISPDDLPEEVIYVRESSIEVKPAFSWDMHTEGEVRYTEGTILGLSGEERFFLSGERFSSSINYACANSKVNGKEMCGTRLPDCDYSDFILNGSWDINGEVQTPSNFEWEFIDLAKTKKFILKFDQLPKPAKITEYDENLYSSQLNSIRIQKESELDSVFFQLVVIPKSNLDSENLRNFRMTNYRILPIDNQFEIHGEDLFHHNLNKPTDKDSVFINVVTVKRIVKEINGKLIGFTYYVNDPKPIVIK</sequence>
<dbReference type="Proteomes" id="UP000192333">
    <property type="component" value="Chromosome I"/>
</dbReference>
<evidence type="ECO:0000313" key="1">
    <source>
        <dbReference type="EMBL" id="SMD44895.1"/>
    </source>
</evidence>
<name>A0A1W2H7K8_9BACT</name>
<evidence type="ECO:0000313" key="2">
    <source>
        <dbReference type="Proteomes" id="UP000192333"/>
    </source>
</evidence>
<gene>
    <name evidence="1" type="ORF">SAMN00777080_3532</name>
</gene>
<dbReference type="AlphaFoldDB" id="A0A1W2H7K8"/>
<proteinExistence type="predicted"/>
<organism evidence="1 2">
    <name type="scientific">Aquiflexum balticum DSM 16537</name>
    <dbReference type="NCBI Taxonomy" id="758820"/>
    <lineage>
        <taxon>Bacteria</taxon>
        <taxon>Pseudomonadati</taxon>
        <taxon>Bacteroidota</taxon>
        <taxon>Cytophagia</taxon>
        <taxon>Cytophagales</taxon>
        <taxon>Cyclobacteriaceae</taxon>
        <taxon>Aquiflexum</taxon>
    </lineage>
</organism>
<dbReference type="EMBL" id="LT838813">
    <property type="protein sequence ID" value="SMD44895.1"/>
    <property type="molecule type" value="Genomic_DNA"/>
</dbReference>
<reference evidence="2" key="1">
    <citation type="submission" date="2017-04" db="EMBL/GenBank/DDBJ databases">
        <authorList>
            <person name="Varghese N."/>
            <person name="Submissions S."/>
        </authorList>
    </citation>
    <scope>NUCLEOTIDE SEQUENCE [LARGE SCALE GENOMIC DNA]</scope>
    <source>
        <strain evidence="2">DSM 16537</strain>
    </source>
</reference>
<keyword evidence="2" id="KW-1185">Reference proteome</keyword>
<protein>
    <submittedName>
        <fullName evidence="1">Uncharacterized protein</fullName>
    </submittedName>
</protein>